<dbReference type="AlphaFoldDB" id="A0A2U3B5E9"/>
<dbReference type="InterPro" id="IPR027417">
    <property type="entry name" value="P-loop_NTPase"/>
</dbReference>
<dbReference type="Pfam" id="PF13401">
    <property type="entry name" value="AAA_22"/>
    <property type="match status" value="1"/>
</dbReference>
<accession>A0A2U3B5E9</accession>
<keyword evidence="3" id="KW-1185">Reference proteome</keyword>
<dbReference type="RefSeq" id="WP_109321031.1">
    <property type="nucleotide sequence ID" value="NZ_QFWT01000012.1"/>
</dbReference>
<comment type="caution">
    <text evidence="2">The sequence shown here is derived from an EMBL/GenBank/DDBJ whole genome shotgun (WGS) entry which is preliminary data.</text>
</comment>
<sequence>MYQGYYGFSRAPFALTPNTELFHGLPPHYEAIQMVISAIDMGEGVMKVSGEVGSGKTMVCRMLINQLQDKVELIYLPNPVLSGDELKQAIARELGIEPSDTVSLVDSIQSELLSLHAGGKRVVALIDEAQALSDEALETLRLFGNLETEEKKLLQLVLLGQPELDERLAQHRLRQFRQRITFSAGLRPLNQAEVVAYIRYRISSCDAQADIFSLDKCKVVWKASRGIPRLINQICHKALLLAFYSQSKIVTNAHLFTAIHDTGDACKPKFKSPVIWGWRNV</sequence>
<dbReference type="PANTHER" id="PTHR35894:SF7">
    <property type="entry name" value="GENERAL SECRETION PATHWAY PROTEIN A-RELATED"/>
    <property type="match status" value="1"/>
</dbReference>
<evidence type="ECO:0000313" key="2">
    <source>
        <dbReference type="EMBL" id="PWI32020.1"/>
    </source>
</evidence>
<dbReference type="PANTHER" id="PTHR35894">
    <property type="entry name" value="GENERAL SECRETION PATHWAY PROTEIN A-RELATED"/>
    <property type="match status" value="1"/>
</dbReference>
<name>A0A2U3B5E9_9VIBR</name>
<feature type="domain" description="ORC1/DEAH AAA+ ATPase" evidence="1">
    <location>
        <begin position="41"/>
        <end position="168"/>
    </location>
</feature>
<organism evidence="2 3">
    <name type="scientific">Vibrio albus</name>
    <dbReference type="NCBI Taxonomy" id="2200953"/>
    <lineage>
        <taxon>Bacteria</taxon>
        <taxon>Pseudomonadati</taxon>
        <taxon>Pseudomonadota</taxon>
        <taxon>Gammaproteobacteria</taxon>
        <taxon>Vibrionales</taxon>
        <taxon>Vibrionaceae</taxon>
        <taxon>Vibrio</taxon>
    </lineage>
</organism>
<evidence type="ECO:0000313" key="3">
    <source>
        <dbReference type="Proteomes" id="UP000245362"/>
    </source>
</evidence>
<dbReference type="Gene3D" id="3.40.50.300">
    <property type="entry name" value="P-loop containing nucleotide triphosphate hydrolases"/>
    <property type="match status" value="1"/>
</dbReference>
<dbReference type="OrthoDB" id="9780149at2"/>
<reference evidence="2 3" key="1">
    <citation type="submission" date="2018-05" db="EMBL/GenBank/DDBJ databases">
        <title>Vibrio limimaris sp. nov., isolated from marine sediment.</title>
        <authorList>
            <person name="Li C.-M."/>
        </authorList>
    </citation>
    <scope>NUCLEOTIDE SEQUENCE [LARGE SCALE GENOMIC DNA]</scope>
    <source>
        <strain evidence="2 3">E4404</strain>
    </source>
</reference>
<dbReference type="GO" id="GO:0016887">
    <property type="term" value="F:ATP hydrolysis activity"/>
    <property type="evidence" value="ECO:0007669"/>
    <property type="project" value="InterPro"/>
</dbReference>
<proteinExistence type="predicted"/>
<dbReference type="EMBL" id="QFWT01000012">
    <property type="protein sequence ID" value="PWI32020.1"/>
    <property type="molecule type" value="Genomic_DNA"/>
</dbReference>
<dbReference type="CDD" id="cd00009">
    <property type="entry name" value="AAA"/>
    <property type="match status" value="1"/>
</dbReference>
<evidence type="ECO:0000259" key="1">
    <source>
        <dbReference type="Pfam" id="PF13401"/>
    </source>
</evidence>
<dbReference type="InterPro" id="IPR049945">
    <property type="entry name" value="AAA_22"/>
</dbReference>
<gene>
    <name evidence="2" type="ORF">DI392_17730</name>
</gene>
<protein>
    <submittedName>
        <fullName evidence="2">MSHA biogenesis protein MshM</fullName>
    </submittedName>
</protein>
<dbReference type="Proteomes" id="UP000245362">
    <property type="component" value="Unassembled WGS sequence"/>
</dbReference>
<dbReference type="InterPro" id="IPR052026">
    <property type="entry name" value="ExeA_AAA_ATPase_DNA-bind"/>
</dbReference>
<dbReference type="SUPFAM" id="SSF52540">
    <property type="entry name" value="P-loop containing nucleoside triphosphate hydrolases"/>
    <property type="match status" value="1"/>
</dbReference>